<name>A0ABZ1CCS9_9BACT</name>
<sequence length="206" mass="23245">MSTTPTIPEGYKADSLGRLVPVANIKPIDLERDTLVDSLVSQARFLNERLRAFRISAHDDIQALAELSAEKYGATLGGKKGNLTLTSYDGRYKVMRAISEQLVFDERLQAAKKLIDECITDWADGARPELRTLIDDAFQVNKQGRIDTARVLSLRRLEIEDPRWKSAMEAISDALQVSNTRSYIRVYERVGNTDRYQQINLDLANA</sequence>
<dbReference type="Proteomes" id="UP000738431">
    <property type="component" value="Chromosome"/>
</dbReference>
<dbReference type="RefSeq" id="WP_221029933.1">
    <property type="nucleotide sequence ID" value="NZ_CP139781.1"/>
</dbReference>
<reference evidence="1 2" key="2">
    <citation type="submission" date="2023-12" db="EMBL/GenBank/DDBJ databases">
        <title>Description of an unclassified Opitutus bacterium of Verrucomicrobiota.</title>
        <authorList>
            <person name="Zhang D.-F."/>
        </authorList>
    </citation>
    <scope>NUCLEOTIDE SEQUENCE [LARGE SCALE GENOMIC DNA]</scope>
    <source>
        <strain evidence="1 2">WL0086</strain>
    </source>
</reference>
<dbReference type="EMBL" id="CP139781">
    <property type="protein sequence ID" value="WRQ89376.1"/>
    <property type="molecule type" value="Genomic_DNA"/>
</dbReference>
<dbReference type="InterPro" id="IPR021505">
    <property type="entry name" value="Phage_B3_Orf6"/>
</dbReference>
<organism evidence="1 2">
    <name type="scientific">Actomonas aquatica</name>
    <dbReference type="NCBI Taxonomy" id="2866162"/>
    <lineage>
        <taxon>Bacteria</taxon>
        <taxon>Pseudomonadati</taxon>
        <taxon>Verrucomicrobiota</taxon>
        <taxon>Opitutia</taxon>
        <taxon>Opitutales</taxon>
        <taxon>Opitutaceae</taxon>
        <taxon>Actomonas</taxon>
    </lineage>
</organism>
<reference evidence="1 2" key="1">
    <citation type="submission" date="2021-08" db="EMBL/GenBank/DDBJ databases">
        <authorList>
            <person name="Zhang D."/>
            <person name="Zhang A."/>
            <person name="Wang L."/>
        </authorList>
    </citation>
    <scope>NUCLEOTIDE SEQUENCE [LARGE SCALE GENOMIC DNA]</scope>
    <source>
        <strain evidence="1 2">WL0086</strain>
    </source>
</reference>
<dbReference type="Pfam" id="PF11363">
    <property type="entry name" value="DUF3164"/>
    <property type="match status" value="1"/>
</dbReference>
<proteinExistence type="predicted"/>
<gene>
    <name evidence="1" type="ORF">K1X11_008140</name>
</gene>
<protein>
    <submittedName>
        <fullName evidence="1">DUF3164 family protein</fullName>
    </submittedName>
</protein>
<evidence type="ECO:0000313" key="2">
    <source>
        <dbReference type="Proteomes" id="UP000738431"/>
    </source>
</evidence>
<accession>A0ABZ1CCS9</accession>
<keyword evidence="2" id="KW-1185">Reference proteome</keyword>
<evidence type="ECO:0000313" key="1">
    <source>
        <dbReference type="EMBL" id="WRQ89376.1"/>
    </source>
</evidence>